<proteinExistence type="inferred from homology"/>
<dbReference type="PROSITE" id="PS51143">
    <property type="entry name" value="MT_A70"/>
    <property type="match status" value="1"/>
</dbReference>
<dbReference type="InterPro" id="IPR007757">
    <property type="entry name" value="MT-A70-like"/>
</dbReference>
<dbReference type="EMBL" id="NESQ01000071">
    <property type="protein sequence ID" value="PUU80180.1"/>
    <property type="molecule type" value="Genomic_DNA"/>
</dbReference>
<evidence type="ECO:0000313" key="2">
    <source>
        <dbReference type="EMBL" id="PUU80180.1"/>
    </source>
</evidence>
<dbReference type="Proteomes" id="UP000244722">
    <property type="component" value="Unassembled WGS sequence"/>
</dbReference>
<dbReference type="GO" id="GO:0005634">
    <property type="term" value="C:nucleus"/>
    <property type="evidence" value="ECO:0007669"/>
    <property type="project" value="TreeGrafter"/>
</dbReference>
<dbReference type="PANTHER" id="PTHR12829:SF4">
    <property type="entry name" value="N(6)-ADENINE-SPECIFIC METHYLTRANSFERASE METTL4"/>
    <property type="match status" value="1"/>
</dbReference>
<evidence type="ECO:0000256" key="1">
    <source>
        <dbReference type="PROSITE-ProRule" id="PRU00489"/>
    </source>
</evidence>
<sequence length="412" mass="45600">MSSPILYESPSGCVVLLDIPSSISSPPGLRLCSSPPPETRYVLPEPKDNSLNQSSVESTDEIRTSILEALEHVYKNYSGPFLLPRITLEAGAKITGELDFHESVLLLQNPGPSSSLEFLNLAPEQEPAIEDVDDISDIYSAPVFSESGAWRTLTILHPAPRKHFYIPPNSSFLLSDFQTSIPAFTAISTHLQKFHLVLLDPPWPNRSAARNKTYTTLNRFDIQQLQSIPLSQTLVPPDSASGIKGGLVGIWITNKPKFRTFVLENLFPQWGVEFVGEWIWVKITSSGEPIFDMESRMRRPYEVLVFGRARGSVEGDGVSRHAAKERRPERGGAGGCGGCGGGVGDAVVEAFPRKTILAVPDVHSRKPCIKGLIEQYLPLEYNACEIFGRNLTEGWVTWGDEAIKYNWDGYWS</sequence>
<name>A0A2T6ZXH9_TUBBO</name>
<dbReference type="PANTHER" id="PTHR12829">
    <property type="entry name" value="N6-ADENOSINE-METHYLTRANSFERASE"/>
    <property type="match status" value="1"/>
</dbReference>
<dbReference type="Pfam" id="PF05063">
    <property type="entry name" value="MT-A70"/>
    <property type="match status" value="2"/>
</dbReference>
<reference evidence="2 3" key="1">
    <citation type="submission" date="2017-04" db="EMBL/GenBank/DDBJ databases">
        <title>Draft genome sequence of Tuber borchii Vittad., a whitish edible truffle.</title>
        <authorList>
            <consortium name="DOE Joint Genome Institute"/>
            <person name="Murat C."/>
            <person name="Kuo A."/>
            <person name="Barry K.W."/>
            <person name="Clum A."/>
            <person name="Dockter R.B."/>
            <person name="Fauchery L."/>
            <person name="Iotti M."/>
            <person name="Kohler A."/>
            <person name="Labutti K."/>
            <person name="Lindquist E.A."/>
            <person name="Lipzen A."/>
            <person name="Ohm R.A."/>
            <person name="Wang M."/>
            <person name="Grigoriev I.V."/>
            <person name="Zambonelli A."/>
            <person name="Martin F.M."/>
        </authorList>
    </citation>
    <scope>NUCLEOTIDE SEQUENCE [LARGE SCALE GENOMIC DNA]</scope>
    <source>
        <strain evidence="2 3">Tbo3840</strain>
    </source>
</reference>
<dbReference type="InterPro" id="IPR002052">
    <property type="entry name" value="DNA_methylase_N6_adenine_CS"/>
</dbReference>
<dbReference type="GO" id="GO:0003676">
    <property type="term" value="F:nucleic acid binding"/>
    <property type="evidence" value="ECO:0007669"/>
    <property type="project" value="InterPro"/>
</dbReference>
<evidence type="ECO:0000313" key="3">
    <source>
        <dbReference type="Proteomes" id="UP000244722"/>
    </source>
</evidence>
<accession>A0A2T6ZXH9</accession>
<gene>
    <name evidence="2" type="ORF">B9Z19DRAFT_1079952</name>
</gene>
<dbReference type="PROSITE" id="PS00092">
    <property type="entry name" value="N6_MTASE"/>
    <property type="match status" value="1"/>
</dbReference>
<dbReference type="OrthoDB" id="61116at2759"/>
<dbReference type="GO" id="GO:0008168">
    <property type="term" value="F:methyltransferase activity"/>
    <property type="evidence" value="ECO:0007669"/>
    <property type="project" value="InterPro"/>
</dbReference>
<keyword evidence="3" id="KW-1185">Reference proteome</keyword>
<organism evidence="2 3">
    <name type="scientific">Tuber borchii</name>
    <name type="common">White truffle</name>
    <dbReference type="NCBI Taxonomy" id="42251"/>
    <lineage>
        <taxon>Eukaryota</taxon>
        <taxon>Fungi</taxon>
        <taxon>Dikarya</taxon>
        <taxon>Ascomycota</taxon>
        <taxon>Pezizomycotina</taxon>
        <taxon>Pezizomycetes</taxon>
        <taxon>Pezizales</taxon>
        <taxon>Tuberaceae</taxon>
        <taxon>Tuber</taxon>
    </lineage>
</organism>
<comment type="similarity">
    <text evidence="1">Belongs to the MT-A70-like family.</text>
</comment>
<protein>
    <submittedName>
        <fullName evidence="2">MT-A70-domain-containing protein</fullName>
    </submittedName>
</protein>
<comment type="caution">
    <text evidence="2">The sequence shown here is derived from an EMBL/GenBank/DDBJ whole genome shotgun (WGS) entry which is preliminary data.</text>
</comment>
<dbReference type="AlphaFoldDB" id="A0A2T6ZXH9"/>
<dbReference type="GO" id="GO:0032259">
    <property type="term" value="P:methylation"/>
    <property type="evidence" value="ECO:0007669"/>
    <property type="project" value="InterPro"/>
</dbReference>